<dbReference type="GO" id="GO:0003677">
    <property type="term" value="F:DNA binding"/>
    <property type="evidence" value="ECO:0007669"/>
    <property type="project" value="UniProtKB-KW"/>
</dbReference>
<organism evidence="8 9">
    <name type="scientific">Kutzneria viridogrisea</name>
    <dbReference type="NCBI Taxonomy" id="47990"/>
    <lineage>
        <taxon>Bacteria</taxon>
        <taxon>Bacillati</taxon>
        <taxon>Actinomycetota</taxon>
        <taxon>Actinomycetes</taxon>
        <taxon>Pseudonocardiales</taxon>
        <taxon>Pseudonocardiaceae</taxon>
        <taxon>Kutzneria</taxon>
    </lineage>
</organism>
<dbReference type="InterPro" id="IPR001867">
    <property type="entry name" value="OmpR/PhoB-type_DNA-bd"/>
</dbReference>
<comment type="similarity">
    <text evidence="1">Belongs to the AfsR/DnrI/RedD regulatory family.</text>
</comment>
<evidence type="ECO:0000256" key="6">
    <source>
        <dbReference type="PROSITE-ProRule" id="PRU01091"/>
    </source>
</evidence>
<dbReference type="Pfam" id="PF13181">
    <property type="entry name" value="TPR_8"/>
    <property type="match status" value="1"/>
</dbReference>
<dbReference type="Gene3D" id="1.25.40.10">
    <property type="entry name" value="Tetratricopeptide repeat domain"/>
    <property type="match status" value="2"/>
</dbReference>
<protein>
    <submittedName>
        <fullName evidence="8">DNA-binding SARP family transcriptional activator/Flp pilus assembly protein TadD</fullName>
    </submittedName>
</protein>
<dbReference type="CDD" id="cd15831">
    <property type="entry name" value="BTAD"/>
    <property type="match status" value="1"/>
</dbReference>
<evidence type="ECO:0000259" key="7">
    <source>
        <dbReference type="PROSITE" id="PS51755"/>
    </source>
</evidence>
<dbReference type="InterPro" id="IPR005158">
    <property type="entry name" value="BTAD"/>
</dbReference>
<evidence type="ECO:0000256" key="2">
    <source>
        <dbReference type="ARBA" id="ARBA00023015"/>
    </source>
</evidence>
<dbReference type="SUPFAM" id="SSF52540">
    <property type="entry name" value="P-loop containing nucleoside triphosphate hydrolases"/>
    <property type="match status" value="1"/>
</dbReference>
<dbReference type="SMART" id="SM00862">
    <property type="entry name" value="Trans_reg_C"/>
    <property type="match status" value="1"/>
</dbReference>
<evidence type="ECO:0000313" key="8">
    <source>
        <dbReference type="EMBL" id="MBA8928059.1"/>
    </source>
</evidence>
<keyword evidence="2" id="KW-0805">Transcription regulation</keyword>
<feature type="DNA-binding region" description="OmpR/PhoB-type" evidence="6">
    <location>
        <begin position="4"/>
        <end position="109"/>
    </location>
</feature>
<dbReference type="SMART" id="SM01043">
    <property type="entry name" value="BTAD"/>
    <property type="match status" value="1"/>
</dbReference>
<dbReference type="InterPro" id="IPR016032">
    <property type="entry name" value="Sig_transdc_resp-reg_C-effctor"/>
</dbReference>
<dbReference type="SUPFAM" id="SSF48452">
    <property type="entry name" value="TPR-like"/>
    <property type="match status" value="2"/>
</dbReference>
<dbReference type="InterPro" id="IPR051677">
    <property type="entry name" value="AfsR-DnrI-RedD_regulator"/>
</dbReference>
<dbReference type="PANTHER" id="PTHR35807">
    <property type="entry name" value="TRANSCRIPTIONAL REGULATOR REDD-RELATED"/>
    <property type="match status" value="1"/>
</dbReference>
<dbReference type="InterPro" id="IPR036388">
    <property type="entry name" value="WH-like_DNA-bd_sf"/>
</dbReference>
<dbReference type="Proteomes" id="UP000517916">
    <property type="component" value="Unassembled WGS sequence"/>
</dbReference>
<reference evidence="8 9" key="1">
    <citation type="submission" date="2020-08" db="EMBL/GenBank/DDBJ databases">
        <title>Genomic Encyclopedia of Archaeal and Bacterial Type Strains, Phase II (KMG-II): from individual species to whole genera.</title>
        <authorList>
            <person name="Goeker M."/>
        </authorList>
    </citation>
    <scope>NUCLEOTIDE SEQUENCE [LARGE SCALE GENOMIC DNA]</scope>
    <source>
        <strain evidence="8 9">DSM 43850</strain>
    </source>
</reference>
<feature type="repeat" description="TPR" evidence="5">
    <location>
        <begin position="855"/>
        <end position="888"/>
    </location>
</feature>
<dbReference type="Gene3D" id="1.10.10.10">
    <property type="entry name" value="Winged helix-like DNA-binding domain superfamily/Winged helix DNA-binding domain"/>
    <property type="match status" value="1"/>
</dbReference>
<evidence type="ECO:0000313" key="9">
    <source>
        <dbReference type="Proteomes" id="UP000517916"/>
    </source>
</evidence>
<dbReference type="SUPFAM" id="SSF46894">
    <property type="entry name" value="C-terminal effector domain of the bipartite response regulators"/>
    <property type="match status" value="1"/>
</dbReference>
<dbReference type="PANTHER" id="PTHR35807:SF1">
    <property type="entry name" value="TRANSCRIPTIONAL REGULATOR REDD"/>
    <property type="match status" value="1"/>
</dbReference>
<proteinExistence type="inferred from homology"/>
<accession>A0ABR6BNA7</accession>
<keyword evidence="9" id="KW-1185">Reference proteome</keyword>
<dbReference type="PROSITE" id="PS50293">
    <property type="entry name" value="TPR_REGION"/>
    <property type="match status" value="1"/>
</dbReference>
<dbReference type="EMBL" id="JACJID010000004">
    <property type="protein sequence ID" value="MBA8928059.1"/>
    <property type="molecule type" value="Genomic_DNA"/>
</dbReference>
<feature type="repeat" description="TPR" evidence="5">
    <location>
        <begin position="735"/>
        <end position="768"/>
    </location>
</feature>
<dbReference type="RefSeq" id="WP_042220434.1">
    <property type="nucleotide sequence ID" value="NZ_BAAABQ010000030.1"/>
</dbReference>
<dbReference type="SMART" id="SM00028">
    <property type="entry name" value="TPR"/>
    <property type="match status" value="6"/>
</dbReference>
<keyword evidence="3 6" id="KW-0238">DNA-binding</keyword>
<evidence type="ECO:0000256" key="4">
    <source>
        <dbReference type="ARBA" id="ARBA00023163"/>
    </source>
</evidence>
<dbReference type="Pfam" id="PF13424">
    <property type="entry name" value="TPR_12"/>
    <property type="match status" value="2"/>
</dbReference>
<dbReference type="PRINTS" id="PR00364">
    <property type="entry name" value="DISEASERSIST"/>
</dbReference>
<keyword evidence="5" id="KW-0802">TPR repeat</keyword>
<dbReference type="InterPro" id="IPR019734">
    <property type="entry name" value="TPR_rpt"/>
</dbReference>
<gene>
    <name evidence="8" type="ORF">BC739_005276</name>
</gene>
<comment type="caution">
    <text evidence="8">The sequence shown here is derived from an EMBL/GenBank/DDBJ whole genome shotgun (WGS) entry which is preliminary data.</text>
</comment>
<evidence type="ECO:0000256" key="5">
    <source>
        <dbReference type="PROSITE-ProRule" id="PRU00339"/>
    </source>
</evidence>
<dbReference type="Pfam" id="PF00486">
    <property type="entry name" value="Trans_reg_C"/>
    <property type="match status" value="1"/>
</dbReference>
<dbReference type="InterPro" id="IPR011990">
    <property type="entry name" value="TPR-like_helical_dom_sf"/>
</dbReference>
<evidence type="ECO:0000256" key="1">
    <source>
        <dbReference type="ARBA" id="ARBA00005820"/>
    </source>
</evidence>
<dbReference type="PROSITE" id="PS50005">
    <property type="entry name" value="TPR"/>
    <property type="match status" value="2"/>
</dbReference>
<name>A0ABR6BNA7_9PSEU</name>
<dbReference type="Pfam" id="PF03704">
    <property type="entry name" value="BTAD"/>
    <property type="match status" value="1"/>
</dbReference>
<evidence type="ECO:0000256" key="3">
    <source>
        <dbReference type="ARBA" id="ARBA00023125"/>
    </source>
</evidence>
<feature type="domain" description="OmpR/PhoB-type" evidence="7">
    <location>
        <begin position="4"/>
        <end position="109"/>
    </location>
</feature>
<sequence length="945" mass="103007">MTVPAVLDAVTPVRIGLLGPVRAWIGERLVPVGPPRQQALLAVLATNANQVISRAELIDALWGATPPATAAGNVHTYVAGLRRVLEPDRREGAPYQVLVSAGSGYCLRLPEQSVDAERFAAARQQARTLLAAGEAAGALRALDQALGLCVGTPLGTITGPFADVERARLSELRLDVVEERGEVLLRMGRHAELVEELAAVLADHPLRESARALLIRALLAQGRRDSAVEVYQAGEQVLSERLGVQPGPVLRELHDTLLARDKPAAADPTRAVPSQLPHDTRRFTGRGEELTRLNGLLPPLTAPTTGGTVVITTIEGTAGIGKTSLAVHWSHRVRDRFPDGQLYLNLRGFDVAGDPVSTHDALYTLLTAFGVSSEKIPTALDERSALFRSIASGRRLLLVLDNAVSTEQVHPLLPANQSCVVLVTSRNRLDGLAATGDARQLTLGLFGPQDSAELLAGYLDPERIAEDRAAFEELIQLCAGLPLALSIVGARAWCSPNLPLAQFVDELRDAHFRLDALDTGDDVSSNVRAVFSWSYDALSPQAARMFRLLGLHEGEDISGHAAGALADVTGPETEALLEELVRAHLLEERGDGRYQFHDLLAVYALERAFEEEDEETRHAAGRRSAWWYLHAANSADRVMIPQKAVHDIVAPPRHWTFADPADPAQCRAWFAAEEANIVSAIRRAAQLGEHGVAWRLPQTMSSFWYVYNKRWDLWLEMLELSLHQAGLDGSTSGIANGHAALGVVYNDLRRYEEAVTHYRLALEVYPDTEDRWMEGIATNALANTYVAMGRFDEAMPCLRRAAELFERIGNHWGAAWALQGTASAYLAMGRHEEALDYGHRSLTAWREVGYVHGVGSALTVLGQVHLAMERFEEAVDHYDQAIEVRESIDDRFGLARALHSRGVALLGCGRTDQARQSLTRALHILTGMGAPEAEEVAQRLADLDG</sequence>
<keyword evidence="4" id="KW-0804">Transcription</keyword>
<dbReference type="InterPro" id="IPR027417">
    <property type="entry name" value="P-loop_NTPase"/>
</dbReference>
<dbReference type="PROSITE" id="PS51755">
    <property type="entry name" value="OMPR_PHOB"/>
    <property type="match status" value="1"/>
</dbReference>